<keyword evidence="2" id="KW-0472">Membrane</keyword>
<evidence type="ECO:0000313" key="4">
    <source>
        <dbReference type="Proteomes" id="UP000076738"/>
    </source>
</evidence>
<dbReference type="Proteomes" id="UP000076738">
    <property type="component" value="Unassembled WGS sequence"/>
</dbReference>
<dbReference type="EMBL" id="KV417281">
    <property type="protein sequence ID" value="KZO97112.1"/>
    <property type="molecule type" value="Genomic_DNA"/>
</dbReference>
<evidence type="ECO:0000256" key="1">
    <source>
        <dbReference type="SAM" id="MobiDB-lite"/>
    </source>
</evidence>
<keyword evidence="2" id="KW-1133">Transmembrane helix</keyword>
<feature type="compositionally biased region" description="Pro residues" evidence="1">
    <location>
        <begin position="136"/>
        <end position="147"/>
    </location>
</feature>
<name>A0A167MW14_CALVF</name>
<keyword evidence="4" id="KW-1185">Reference proteome</keyword>
<feature type="region of interest" description="Disordered" evidence="1">
    <location>
        <begin position="1"/>
        <end position="47"/>
    </location>
</feature>
<proteinExistence type="predicted"/>
<accession>A0A167MW14</accession>
<protein>
    <recommendedName>
        <fullName evidence="5">Transmembrane protein</fullName>
    </recommendedName>
</protein>
<gene>
    <name evidence="3" type="ORF">CALVIDRAFT_563326</name>
</gene>
<dbReference type="STRING" id="1330018.A0A167MW14"/>
<sequence length="168" mass="18619">MSDSGWKPAPPDPYWSLPESQGGPSRFPTPGARPGRPLPRSLPQQAPPPSALAARLSIWGTAIFIPVAIYYTVFLADYGPQEHIYSPARRWLKEQKEKFFTLTPEQRRLTGIAQPSSETVTAVAAEPTPIDFTPAAPSPVTPAPSTEPTPLDMEKLRERARSRWWGFK</sequence>
<evidence type="ECO:0000256" key="2">
    <source>
        <dbReference type="SAM" id="Phobius"/>
    </source>
</evidence>
<feature type="region of interest" description="Disordered" evidence="1">
    <location>
        <begin position="129"/>
        <end position="153"/>
    </location>
</feature>
<feature type="transmembrane region" description="Helical" evidence="2">
    <location>
        <begin position="56"/>
        <end position="76"/>
    </location>
</feature>
<evidence type="ECO:0008006" key="5">
    <source>
        <dbReference type="Google" id="ProtNLM"/>
    </source>
</evidence>
<reference evidence="3 4" key="1">
    <citation type="journal article" date="2016" name="Mol. Biol. Evol.">
        <title>Comparative Genomics of Early-Diverging Mushroom-Forming Fungi Provides Insights into the Origins of Lignocellulose Decay Capabilities.</title>
        <authorList>
            <person name="Nagy L.G."/>
            <person name="Riley R."/>
            <person name="Tritt A."/>
            <person name="Adam C."/>
            <person name="Daum C."/>
            <person name="Floudas D."/>
            <person name="Sun H."/>
            <person name="Yadav J.S."/>
            <person name="Pangilinan J."/>
            <person name="Larsson K.H."/>
            <person name="Matsuura K."/>
            <person name="Barry K."/>
            <person name="Labutti K."/>
            <person name="Kuo R."/>
            <person name="Ohm R.A."/>
            <person name="Bhattacharya S.S."/>
            <person name="Shirouzu T."/>
            <person name="Yoshinaga Y."/>
            <person name="Martin F.M."/>
            <person name="Grigoriev I.V."/>
            <person name="Hibbett D.S."/>
        </authorList>
    </citation>
    <scope>NUCLEOTIDE SEQUENCE [LARGE SCALE GENOMIC DNA]</scope>
    <source>
        <strain evidence="3 4">TUFC12733</strain>
    </source>
</reference>
<keyword evidence="2" id="KW-0812">Transmembrane</keyword>
<organism evidence="3 4">
    <name type="scientific">Calocera viscosa (strain TUFC12733)</name>
    <dbReference type="NCBI Taxonomy" id="1330018"/>
    <lineage>
        <taxon>Eukaryota</taxon>
        <taxon>Fungi</taxon>
        <taxon>Dikarya</taxon>
        <taxon>Basidiomycota</taxon>
        <taxon>Agaricomycotina</taxon>
        <taxon>Dacrymycetes</taxon>
        <taxon>Dacrymycetales</taxon>
        <taxon>Dacrymycetaceae</taxon>
        <taxon>Calocera</taxon>
    </lineage>
</organism>
<dbReference type="OrthoDB" id="192748at2759"/>
<dbReference type="AlphaFoldDB" id="A0A167MW14"/>
<evidence type="ECO:0000313" key="3">
    <source>
        <dbReference type="EMBL" id="KZO97112.1"/>
    </source>
</evidence>